<feature type="domain" description="HTH marR-type" evidence="4">
    <location>
        <begin position="1"/>
        <end position="138"/>
    </location>
</feature>
<accession>C0EIF3</accession>
<dbReference type="GO" id="GO:0003677">
    <property type="term" value="F:DNA binding"/>
    <property type="evidence" value="ECO:0007669"/>
    <property type="project" value="UniProtKB-KW"/>
</dbReference>
<keyword evidence="3" id="KW-0804">Transcription</keyword>
<keyword evidence="6" id="KW-1185">Reference proteome</keyword>
<dbReference type="InterPro" id="IPR036388">
    <property type="entry name" value="WH-like_DNA-bd_sf"/>
</dbReference>
<dbReference type="Proteomes" id="UP000003340">
    <property type="component" value="Unassembled WGS sequence"/>
</dbReference>
<dbReference type="Gene3D" id="1.10.10.10">
    <property type="entry name" value="Winged helix-like DNA-binding domain superfamily/Winged helix DNA-binding domain"/>
    <property type="match status" value="1"/>
</dbReference>
<evidence type="ECO:0000256" key="2">
    <source>
        <dbReference type="ARBA" id="ARBA00023125"/>
    </source>
</evidence>
<dbReference type="STRING" id="537013.CLOSTMETH_03648"/>
<dbReference type="HOGENOM" id="CLU_083287_28_1_9"/>
<reference evidence="5 6" key="2">
    <citation type="submission" date="2009-02" db="EMBL/GenBank/DDBJ databases">
        <title>Draft genome sequence of Clostridium methylpentosum (DSM 5476).</title>
        <authorList>
            <person name="Sudarsanam P."/>
            <person name="Ley R."/>
            <person name="Guruge J."/>
            <person name="Turnbaugh P.J."/>
            <person name="Mahowald M."/>
            <person name="Liep D."/>
            <person name="Gordon J."/>
        </authorList>
    </citation>
    <scope>NUCLEOTIDE SEQUENCE [LARGE SCALE GENOMIC DNA]</scope>
    <source>
        <strain evidence="5 6">DSM 5476</strain>
    </source>
</reference>
<dbReference type="SUPFAM" id="SSF46785">
    <property type="entry name" value="Winged helix' DNA-binding domain"/>
    <property type="match status" value="1"/>
</dbReference>
<evidence type="ECO:0000256" key="1">
    <source>
        <dbReference type="ARBA" id="ARBA00023015"/>
    </source>
</evidence>
<dbReference type="AlphaFoldDB" id="C0EIF3"/>
<evidence type="ECO:0000256" key="3">
    <source>
        <dbReference type="ARBA" id="ARBA00023163"/>
    </source>
</evidence>
<dbReference type="PROSITE" id="PS50995">
    <property type="entry name" value="HTH_MARR_2"/>
    <property type="match status" value="1"/>
</dbReference>
<comment type="caution">
    <text evidence="5">The sequence shown here is derived from an EMBL/GenBank/DDBJ whole genome shotgun (WGS) entry which is preliminary data.</text>
</comment>
<gene>
    <name evidence="5" type="ORF">CLOSTMETH_03648</name>
</gene>
<organism evidence="5 6">
    <name type="scientific">[Clostridium] methylpentosum DSM 5476</name>
    <dbReference type="NCBI Taxonomy" id="537013"/>
    <lineage>
        <taxon>Bacteria</taxon>
        <taxon>Bacillati</taxon>
        <taxon>Bacillota</taxon>
        <taxon>Clostridia</taxon>
        <taxon>Eubacteriales</taxon>
        <taxon>Oscillospiraceae</taxon>
        <taxon>Oscillospiraceae incertae sedis</taxon>
    </lineage>
</organism>
<sequence length="149" mass="17238">MSSKNNIEKIRAFNRLYMPFMNLLGNNYLGSEYSITEARIFFEIYENEGCNAAYIAKIMNIDKSYLSRIIKAHEEKGYISRVPSTIDRRSYSLFLTTEGKQRAKKFIKDSNKEIGNILQRLSDKDEECFVNAIDTIIKILSKEKGGDLQ</sequence>
<reference evidence="5 6" key="1">
    <citation type="submission" date="2009-01" db="EMBL/GenBank/DDBJ databases">
        <authorList>
            <person name="Fulton L."/>
            <person name="Clifton S."/>
            <person name="Fulton B."/>
            <person name="Xu J."/>
            <person name="Minx P."/>
            <person name="Pepin K.H."/>
            <person name="Johnson M."/>
            <person name="Bhonagiri V."/>
            <person name="Nash W.E."/>
            <person name="Mardis E.R."/>
            <person name="Wilson R.K."/>
        </authorList>
    </citation>
    <scope>NUCLEOTIDE SEQUENCE [LARGE SCALE GENOMIC DNA]</scope>
    <source>
        <strain evidence="5 6">DSM 5476</strain>
    </source>
</reference>
<proteinExistence type="predicted"/>
<dbReference type="Pfam" id="PF01047">
    <property type="entry name" value="MarR"/>
    <property type="match status" value="1"/>
</dbReference>
<dbReference type="InterPro" id="IPR000835">
    <property type="entry name" value="HTH_MarR-typ"/>
</dbReference>
<keyword evidence="2" id="KW-0238">DNA-binding</keyword>
<dbReference type="PRINTS" id="PR00598">
    <property type="entry name" value="HTHMARR"/>
</dbReference>
<evidence type="ECO:0000313" key="5">
    <source>
        <dbReference type="EMBL" id="EEG28749.1"/>
    </source>
</evidence>
<protein>
    <submittedName>
        <fullName evidence="5">Transcriptional regulator, MarR family</fullName>
    </submittedName>
</protein>
<name>C0EIF3_9FIRM</name>
<dbReference type="PANTHER" id="PTHR42756:SF1">
    <property type="entry name" value="TRANSCRIPTIONAL REPRESSOR OF EMRAB OPERON"/>
    <property type="match status" value="1"/>
</dbReference>
<dbReference type="PANTHER" id="PTHR42756">
    <property type="entry name" value="TRANSCRIPTIONAL REGULATOR, MARR"/>
    <property type="match status" value="1"/>
</dbReference>
<dbReference type="InterPro" id="IPR036390">
    <property type="entry name" value="WH_DNA-bd_sf"/>
</dbReference>
<dbReference type="SMART" id="SM00347">
    <property type="entry name" value="HTH_MARR"/>
    <property type="match status" value="1"/>
</dbReference>
<dbReference type="EMBL" id="ACEC01000126">
    <property type="protein sequence ID" value="EEG28749.1"/>
    <property type="molecule type" value="Genomic_DNA"/>
</dbReference>
<evidence type="ECO:0000313" key="6">
    <source>
        <dbReference type="Proteomes" id="UP000003340"/>
    </source>
</evidence>
<keyword evidence="1" id="KW-0805">Transcription regulation</keyword>
<dbReference type="eggNOG" id="COG1846">
    <property type="taxonomic scope" value="Bacteria"/>
</dbReference>
<evidence type="ECO:0000259" key="4">
    <source>
        <dbReference type="PROSITE" id="PS50995"/>
    </source>
</evidence>
<dbReference type="GO" id="GO:0003700">
    <property type="term" value="F:DNA-binding transcription factor activity"/>
    <property type="evidence" value="ECO:0007669"/>
    <property type="project" value="InterPro"/>
</dbReference>